<dbReference type="RefSeq" id="WP_060081639.1">
    <property type="nucleotide sequence ID" value="NZ_CADFFA010000024.1"/>
</dbReference>
<proteinExistence type="predicted"/>
<sequence length="120" mass="13165">MEDFAYLCADSNAAWLAGRGDGRYERYERFYHAQRATHADGFDLEQINEQYGESAGRRSSVALAAFNAPCVGKVAVACCCAYLGSHIVPVISARAPQATSIMLAAAFIGMRIFHRRRKAT</sequence>
<dbReference type="Proteomes" id="UP000237632">
    <property type="component" value="Unassembled WGS sequence"/>
</dbReference>
<gene>
    <name evidence="1" type="ORF">C6T65_28650</name>
</gene>
<dbReference type="EMBL" id="PVHK01000217">
    <property type="protein sequence ID" value="PRH39023.1"/>
    <property type="molecule type" value="Genomic_DNA"/>
</dbReference>
<name>A0AA44XV47_BURVI</name>
<protein>
    <submittedName>
        <fullName evidence="1">Uncharacterized protein</fullName>
    </submittedName>
</protein>
<dbReference type="AlphaFoldDB" id="A0AA44XV47"/>
<evidence type="ECO:0000313" key="1">
    <source>
        <dbReference type="EMBL" id="PRH39023.1"/>
    </source>
</evidence>
<accession>A0AA44XV47</accession>
<comment type="caution">
    <text evidence="1">The sequence shown here is derived from an EMBL/GenBank/DDBJ whole genome shotgun (WGS) entry which is preliminary data.</text>
</comment>
<reference evidence="1 2" key="1">
    <citation type="submission" date="2018-03" db="EMBL/GenBank/DDBJ databases">
        <authorList>
            <person name="Nguyen K."/>
            <person name="Fouts D."/>
            <person name="Sutton G."/>
        </authorList>
    </citation>
    <scope>NUCLEOTIDE SEQUENCE [LARGE SCALE GENOMIC DNA]</scope>
    <source>
        <strain evidence="1 2">AU3578</strain>
    </source>
</reference>
<evidence type="ECO:0000313" key="2">
    <source>
        <dbReference type="Proteomes" id="UP000237632"/>
    </source>
</evidence>
<organism evidence="1 2">
    <name type="scientific">Burkholderia vietnamiensis</name>
    <dbReference type="NCBI Taxonomy" id="60552"/>
    <lineage>
        <taxon>Bacteria</taxon>
        <taxon>Pseudomonadati</taxon>
        <taxon>Pseudomonadota</taxon>
        <taxon>Betaproteobacteria</taxon>
        <taxon>Burkholderiales</taxon>
        <taxon>Burkholderiaceae</taxon>
        <taxon>Burkholderia</taxon>
        <taxon>Burkholderia cepacia complex</taxon>
    </lineage>
</organism>